<evidence type="ECO:0000313" key="2">
    <source>
        <dbReference type="Proteomes" id="UP000756921"/>
    </source>
</evidence>
<protein>
    <submittedName>
        <fullName evidence="1">Uncharacterized protein</fullName>
    </submittedName>
</protein>
<sequence>MSIHCPTIPITYIAIVNTVGASTGFADLVGATTSADVLDAAPPSWQRIYRSFTAAQLASAIRLCDKRRGETGGWDREKGASRNLLKAVKAVEQTGVKLEYGTSPAALGLQFSRDLLVFEGGVCGFGKGFVNFQAERSVGTGDWVHTGS</sequence>
<accession>A0A9P6GEE6</accession>
<comment type="caution">
    <text evidence="1">The sequence shown here is derived from an EMBL/GenBank/DDBJ whole genome shotgun (WGS) entry which is preliminary data.</text>
</comment>
<name>A0A9P6GEE6_9PLEO</name>
<dbReference type="EMBL" id="WJXW01000007">
    <property type="protein sequence ID" value="KAF9734237.1"/>
    <property type="molecule type" value="Genomic_DNA"/>
</dbReference>
<keyword evidence="2" id="KW-1185">Reference proteome</keyword>
<reference evidence="1" key="1">
    <citation type="journal article" date="2020" name="Mol. Plant Microbe Interact.">
        <title>Genome Sequence of the Biocontrol Agent Coniothyrium minitans strain Conio (IMI 134523).</title>
        <authorList>
            <person name="Patel D."/>
            <person name="Shittu T.A."/>
            <person name="Baroncelli R."/>
            <person name="Muthumeenakshi S."/>
            <person name="Osborne T.H."/>
            <person name="Janganan T.K."/>
            <person name="Sreenivasaprasad S."/>
        </authorList>
    </citation>
    <scope>NUCLEOTIDE SEQUENCE</scope>
    <source>
        <strain evidence="1">Conio</strain>
    </source>
</reference>
<gene>
    <name evidence="1" type="ORF">PMIN01_07140</name>
</gene>
<dbReference type="Proteomes" id="UP000756921">
    <property type="component" value="Unassembled WGS sequence"/>
</dbReference>
<dbReference type="AlphaFoldDB" id="A0A9P6GEE6"/>
<organism evidence="1 2">
    <name type="scientific">Paraphaeosphaeria minitans</name>
    <dbReference type="NCBI Taxonomy" id="565426"/>
    <lineage>
        <taxon>Eukaryota</taxon>
        <taxon>Fungi</taxon>
        <taxon>Dikarya</taxon>
        <taxon>Ascomycota</taxon>
        <taxon>Pezizomycotina</taxon>
        <taxon>Dothideomycetes</taxon>
        <taxon>Pleosporomycetidae</taxon>
        <taxon>Pleosporales</taxon>
        <taxon>Massarineae</taxon>
        <taxon>Didymosphaeriaceae</taxon>
        <taxon>Paraphaeosphaeria</taxon>
    </lineage>
</organism>
<proteinExistence type="predicted"/>
<evidence type="ECO:0000313" key="1">
    <source>
        <dbReference type="EMBL" id="KAF9734237.1"/>
    </source>
</evidence>